<evidence type="ECO:0000256" key="6">
    <source>
        <dbReference type="ARBA" id="ARBA00023136"/>
    </source>
</evidence>
<evidence type="ECO:0000256" key="2">
    <source>
        <dbReference type="ARBA" id="ARBA00011006"/>
    </source>
</evidence>
<evidence type="ECO:0000256" key="7">
    <source>
        <dbReference type="SAM" id="Phobius"/>
    </source>
</evidence>
<dbReference type="eggNOG" id="COG2261">
    <property type="taxonomic scope" value="Bacteria"/>
</dbReference>
<dbReference type="RefSeq" id="WP_005465175.1">
    <property type="nucleotide sequence ID" value="NZ_CM001484.1"/>
</dbReference>
<proteinExistence type="inferred from homology"/>
<evidence type="ECO:0000313" key="9">
    <source>
        <dbReference type="Proteomes" id="UP000005087"/>
    </source>
</evidence>
<keyword evidence="6 7" id="KW-0472">Membrane</keyword>
<dbReference type="EMBL" id="CM001484">
    <property type="protein sequence ID" value="EIE99533.1"/>
    <property type="molecule type" value="Genomic_DNA"/>
</dbReference>
<dbReference type="AlphaFoldDB" id="I1D3K9"/>
<dbReference type="InterPro" id="IPR007341">
    <property type="entry name" value="Transgly_assoc"/>
</dbReference>
<evidence type="ECO:0000256" key="4">
    <source>
        <dbReference type="ARBA" id="ARBA00022692"/>
    </source>
</evidence>
<dbReference type="Proteomes" id="UP000005087">
    <property type="component" value="Chromosome"/>
</dbReference>
<dbReference type="Pfam" id="PF04226">
    <property type="entry name" value="Transgly_assoc"/>
    <property type="match status" value="1"/>
</dbReference>
<reference evidence="9" key="2">
    <citation type="submission" date="2012-01" db="EMBL/GenBank/DDBJ databases">
        <title>Noncontiguous Finished sequence of chromosome of Saccharomonospora glauca K62.</title>
        <authorList>
            <consortium name="US DOE Joint Genome Institute"/>
            <person name="Lucas S."/>
            <person name="Han J."/>
            <person name="Lapidus A."/>
            <person name="Cheng J.-F."/>
            <person name="Goodwin L."/>
            <person name="Pitluck S."/>
            <person name="Peters L."/>
            <person name="Mikhailova N."/>
            <person name="Held B."/>
            <person name="Detter J.C."/>
            <person name="Han C."/>
            <person name="Tapia R."/>
            <person name="Land M."/>
            <person name="Hauser L."/>
            <person name="Kyrpides N."/>
            <person name="Ivanova N."/>
            <person name="Pagani I."/>
            <person name="Brambilla E.-M."/>
            <person name="Klenk H.-P."/>
            <person name="Woyke T."/>
        </authorList>
    </citation>
    <scope>NUCLEOTIDE SEQUENCE [LARGE SCALE GENOMIC DNA]</scope>
    <source>
        <strain evidence="9">K62</strain>
    </source>
</reference>
<dbReference type="HOGENOM" id="CLU_160040_2_3_11"/>
<sequence length="89" mass="9338">MGVLGWIVLGLLAGAIAKMLMPGRDPGGCLLTILLGIGGALLGGWIGRTTFDVDLGTFFDLRTWGLAILGALVILLLYRVVIGSGRRED</sequence>
<dbReference type="PANTHER" id="PTHR33884">
    <property type="entry name" value="UPF0410 PROTEIN YMGE"/>
    <property type="match status" value="1"/>
</dbReference>
<evidence type="ECO:0000256" key="1">
    <source>
        <dbReference type="ARBA" id="ARBA00004651"/>
    </source>
</evidence>
<comment type="similarity">
    <text evidence="2">Belongs to the UPF0410 family.</text>
</comment>
<feature type="transmembrane region" description="Helical" evidence="7">
    <location>
        <begin position="28"/>
        <end position="46"/>
    </location>
</feature>
<dbReference type="STRING" id="928724.SacglDRAFT_02641"/>
<evidence type="ECO:0000313" key="8">
    <source>
        <dbReference type="EMBL" id="EIE99533.1"/>
    </source>
</evidence>
<comment type="subcellular location">
    <subcellularLocation>
        <location evidence="1">Cell membrane</location>
        <topology evidence="1">Multi-pass membrane protein</topology>
    </subcellularLocation>
</comment>
<keyword evidence="5 7" id="KW-1133">Transmembrane helix</keyword>
<feature type="transmembrane region" description="Helical" evidence="7">
    <location>
        <begin position="6"/>
        <end position="21"/>
    </location>
</feature>
<keyword evidence="4 7" id="KW-0812">Transmembrane</keyword>
<feature type="transmembrane region" description="Helical" evidence="7">
    <location>
        <begin position="61"/>
        <end position="81"/>
    </location>
</feature>
<accession>I1D3K9</accession>
<evidence type="ECO:0000256" key="5">
    <source>
        <dbReference type="ARBA" id="ARBA00022989"/>
    </source>
</evidence>
<evidence type="ECO:0000256" key="3">
    <source>
        <dbReference type="ARBA" id="ARBA00022475"/>
    </source>
</evidence>
<dbReference type="PANTHER" id="PTHR33884:SF3">
    <property type="entry name" value="UPF0410 PROTEIN YMGE"/>
    <property type="match status" value="1"/>
</dbReference>
<organism evidence="8 9">
    <name type="scientific">Saccharomonospora glauca K62</name>
    <dbReference type="NCBI Taxonomy" id="928724"/>
    <lineage>
        <taxon>Bacteria</taxon>
        <taxon>Bacillati</taxon>
        <taxon>Actinomycetota</taxon>
        <taxon>Actinomycetes</taxon>
        <taxon>Pseudonocardiales</taxon>
        <taxon>Pseudonocardiaceae</taxon>
        <taxon>Saccharomonospora</taxon>
    </lineage>
</organism>
<reference evidence="8 9" key="1">
    <citation type="submission" date="2011-09" db="EMBL/GenBank/DDBJ databases">
        <authorList>
            <consortium name="US DOE Joint Genome Institute (JGI-PGF)"/>
            <person name="Lucas S."/>
            <person name="Han J."/>
            <person name="Lapidus A."/>
            <person name="Cheng J.-F."/>
            <person name="Goodwin L."/>
            <person name="Pitluck S."/>
            <person name="Peters L."/>
            <person name="Land M.L."/>
            <person name="Hauser L."/>
            <person name="Brambilla E."/>
            <person name="Klenk H.-P."/>
            <person name="Woyke T.J."/>
        </authorList>
    </citation>
    <scope>NUCLEOTIDE SEQUENCE [LARGE SCALE GENOMIC DNA]</scope>
    <source>
        <strain evidence="8 9">K62</strain>
    </source>
</reference>
<dbReference type="GO" id="GO:0005886">
    <property type="term" value="C:plasma membrane"/>
    <property type="evidence" value="ECO:0007669"/>
    <property type="project" value="UniProtKB-SubCell"/>
</dbReference>
<name>I1D3K9_9PSEU</name>
<protein>
    <submittedName>
        <fullName evidence="8">Putative membrane protein</fullName>
    </submittedName>
</protein>
<keyword evidence="9" id="KW-1185">Reference proteome</keyword>
<gene>
    <name evidence="8" type="ORF">SacglDRAFT_02641</name>
</gene>
<keyword evidence="3" id="KW-1003">Cell membrane</keyword>